<evidence type="ECO:0000313" key="1">
    <source>
        <dbReference type="EMBL" id="KAI6083032.1"/>
    </source>
</evidence>
<keyword evidence="2" id="KW-1185">Reference proteome</keyword>
<reference evidence="1 2" key="1">
    <citation type="journal article" date="2022" name="New Phytol.">
        <title>Ecological generalism drives hyperdiversity of secondary metabolite gene clusters in xylarialean endophytes.</title>
        <authorList>
            <person name="Franco M.E.E."/>
            <person name="Wisecaver J.H."/>
            <person name="Arnold A.E."/>
            <person name="Ju Y.M."/>
            <person name="Slot J.C."/>
            <person name="Ahrendt S."/>
            <person name="Moore L.P."/>
            <person name="Eastman K.E."/>
            <person name="Scott K."/>
            <person name="Konkel Z."/>
            <person name="Mondo S.J."/>
            <person name="Kuo A."/>
            <person name="Hayes R.D."/>
            <person name="Haridas S."/>
            <person name="Andreopoulos B."/>
            <person name="Riley R."/>
            <person name="LaButti K."/>
            <person name="Pangilinan J."/>
            <person name="Lipzen A."/>
            <person name="Amirebrahimi M."/>
            <person name="Yan J."/>
            <person name="Adam C."/>
            <person name="Keymanesh K."/>
            <person name="Ng V."/>
            <person name="Louie K."/>
            <person name="Northen T."/>
            <person name="Drula E."/>
            <person name="Henrissat B."/>
            <person name="Hsieh H.M."/>
            <person name="Youens-Clark K."/>
            <person name="Lutzoni F."/>
            <person name="Miadlikowska J."/>
            <person name="Eastwood D.C."/>
            <person name="Hamelin R.C."/>
            <person name="Grigoriev I.V."/>
            <person name="U'Ren J.M."/>
        </authorList>
    </citation>
    <scope>NUCLEOTIDE SEQUENCE [LARGE SCALE GENOMIC DNA]</scope>
    <source>
        <strain evidence="1 2">ER1909</strain>
    </source>
</reference>
<dbReference type="EMBL" id="MU394359">
    <property type="protein sequence ID" value="KAI6083032.1"/>
    <property type="molecule type" value="Genomic_DNA"/>
</dbReference>
<accession>A0ACC0CRL6</accession>
<gene>
    <name evidence="1" type="ORF">F4821DRAFT_245732</name>
</gene>
<evidence type="ECO:0000313" key="2">
    <source>
        <dbReference type="Proteomes" id="UP001497680"/>
    </source>
</evidence>
<comment type="caution">
    <text evidence="1">The sequence shown here is derived from an EMBL/GenBank/DDBJ whole genome shotgun (WGS) entry which is preliminary data.</text>
</comment>
<proteinExistence type="predicted"/>
<organism evidence="1 2">
    <name type="scientific">Hypoxylon rubiginosum</name>
    <dbReference type="NCBI Taxonomy" id="110542"/>
    <lineage>
        <taxon>Eukaryota</taxon>
        <taxon>Fungi</taxon>
        <taxon>Dikarya</taxon>
        <taxon>Ascomycota</taxon>
        <taxon>Pezizomycotina</taxon>
        <taxon>Sordariomycetes</taxon>
        <taxon>Xylariomycetidae</taxon>
        <taxon>Xylariales</taxon>
        <taxon>Hypoxylaceae</taxon>
        <taxon>Hypoxylon</taxon>
    </lineage>
</organism>
<protein>
    <submittedName>
        <fullName evidence="1">Uncharacterized protein</fullName>
    </submittedName>
</protein>
<sequence>MSHIYKGACLCGDVRLTISAEPKSVLSCFCNDCSKGAGGTNQVIAKFSAKAVEITAKPDSISKYIVNGTSSGSPKEKAFCRTCGCPLWTVPQSAKGELLLIRTSILENGLDLRPASEIFVRSRPSWVLPSHNTTQWDEMRKG</sequence>
<name>A0ACC0CRL6_9PEZI</name>
<dbReference type="Proteomes" id="UP001497680">
    <property type="component" value="Unassembled WGS sequence"/>
</dbReference>